<dbReference type="RefSeq" id="WP_011388597.1">
    <property type="nucleotide sequence ID" value="NC_007643.1"/>
</dbReference>
<dbReference type="EnsemblBacteria" id="ABC21643">
    <property type="protein sequence ID" value="ABC21643"/>
    <property type="gene ID" value="Rru_A0842"/>
</dbReference>
<dbReference type="STRING" id="269796.Rru_A0842"/>
<evidence type="ECO:0000313" key="2">
    <source>
        <dbReference type="Proteomes" id="UP000001929"/>
    </source>
</evidence>
<gene>
    <name evidence="1" type="ordered locus">Rru_A0842</name>
</gene>
<keyword evidence="2" id="KW-1185">Reference proteome</keyword>
<dbReference type="PATRIC" id="fig|269796.9.peg.896"/>
<evidence type="ECO:0000313" key="1">
    <source>
        <dbReference type="EMBL" id="ABC21643.1"/>
    </source>
</evidence>
<reference evidence="1 2" key="1">
    <citation type="journal article" date="2011" name="Stand. Genomic Sci.">
        <title>Complete genome sequence of Rhodospirillum rubrum type strain (S1).</title>
        <authorList>
            <person name="Munk A.C."/>
            <person name="Copeland A."/>
            <person name="Lucas S."/>
            <person name="Lapidus A."/>
            <person name="Del Rio T.G."/>
            <person name="Barry K."/>
            <person name="Detter J.C."/>
            <person name="Hammon N."/>
            <person name="Israni S."/>
            <person name="Pitluck S."/>
            <person name="Brettin T."/>
            <person name="Bruce D."/>
            <person name="Han C."/>
            <person name="Tapia R."/>
            <person name="Gilna P."/>
            <person name="Schmutz J."/>
            <person name="Larimer F."/>
            <person name="Land M."/>
            <person name="Kyrpides N.C."/>
            <person name="Mavromatis K."/>
            <person name="Richardson P."/>
            <person name="Rohde M."/>
            <person name="Goker M."/>
            <person name="Klenk H.P."/>
            <person name="Zhang Y."/>
            <person name="Roberts G.P."/>
            <person name="Reslewic S."/>
            <person name="Schwartz D.C."/>
        </authorList>
    </citation>
    <scope>NUCLEOTIDE SEQUENCE [LARGE SCALE GENOMIC DNA]</scope>
    <source>
        <strain evidence="2">ATCC 11170 / ATH 1.1.1 / DSM 467 / LMG 4362 / NCIMB 8255 / S1</strain>
    </source>
</reference>
<dbReference type="HOGENOM" id="CLU_2510537_0_0_5"/>
<dbReference type="EMBL" id="CP000230">
    <property type="protein sequence ID" value="ABC21643.1"/>
    <property type="molecule type" value="Genomic_DNA"/>
</dbReference>
<proteinExistence type="predicted"/>
<sequence length="85" mass="9271">MDQHREARSAMRSWLAGQGAILLGKPLDEVQALSDDDDLPGYDRDPLGLTYARDRLRTHGVAFADPSRRGGLAPAALERGQEAMP</sequence>
<dbReference type="Proteomes" id="UP000001929">
    <property type="component" value="Chromosome"/>
</dbReference>
<accession>Q2RW52</accession>
<name>Q2RW52_RHORT</name>
<dbReference type="AlphaFoldDB" id="Q2RW52"/>
<dbReference type="KEGG" id="rru:Rru_A0842"/>
<organism evidence="1 2">
    <name type="scientific">Rhodospirillum rubrum (strain ATCC 11170 / ATH 1.1.1 / DSM 467 / LMG 4362 / NCIMB 8255 / S1)</name>
    <dbReference type="NCBI Taxonomy" id="269796"/>
    <lineage>
        <taxon>Bacteria</taxon>
        <taxon>Pseudomonadati</taxon>
        <taxon>Pseudomonadota</taxon>
        <taxon>Alphaproteobacteria</taxon>
        <taxon>Rhodospirillales</taxon>
        <taxon>Rhodospirillaceae</taxon>
        <taxon>Rhodospirillum</taxon>
    </lineage>
</organism>
<protein>
    <submittedName>
        <fullName evidence="1">Uncharacterized protein</fullName>
    </submittedName>
</protein>